<gene>
    <name evidence="1" type="ORF">SAMN04487775_104105</name>
</gene>
<dbReference type="RefSeq" id="WP_074931219.1">
    <property type="nucleotide sequence ID" value="NZ_FORI01000004.1"/>
</dbReference>
<name>A0A1I3K761_9SPIR</name>
<reference evidence="2" key="1">
    <citation type="submission" date="2016-10" db="EMBL/GenBank/DDBJ databases">
        <authorList>
            <person name="Varghese N."/>
            <person name="Submissions S."/>
        </authorList>
    </citation>
    <scope>NUCLEOTIDE SEQUENCE [LARGE SCALE GENOMIC DNA]</scope>
    <source>
        <strain evidence="2">XBD1002</strain>
    </source>
</reference>
<sequence>MKHVIFLSLFKKYKEGDIIKINPAEIKKIPELQNVFRIDMDVKNRIKDDMRINGFSKAHPVHIFKWIIDEKEVFVLCDGYTRFTAAKELELDFIYAQIHNFKSIDEAVLYSMKEQFNRRNCVDSQLLKTYELLRQQEIDGHKLTAAEMSERLQKSKRHIFKLQEVFSKSTKEQLNKIRNGEASINQVYNEIKKQEIKETEKHDEELLKAEKKQTEIGAANLIEDPTETELEQTVQPETNEVNLPECQSEITNQITIKEDIQTNQQKLPANADVAKRKDTSFSKHLSDKQILLIGAKYALIEKAKGKSVAEILDTNAFPDSVKATDITFDDTVIDILEAM</sequence>
<proteinExistence type="predicted"/>
<evidence type="ECO:0008006" key="3">
    <source>
        <dbReference type="Google" id="ProtNLM"/>
    </source>
</evidence>
<evidence type="ECO:0000313" key="2">
    <source>
        <dbReference type="Proteomes" id="UP000182737"/>
    </source>
</evidence>
<organism evidence="1 2">
    <name type="scientific">Treponema bryantii</name>
    <dbReference type="NCBI Taxonomy" id="163"/>
    <lineage>
        <taxon>Bacteria</taxon>
        <taxon>Pseudomonadati</taxon>
        <taxon>Spirochaetota</taxon>
        <taxon>Spirochaetia</taxon>
        <taxon>Spirochaetales</taxon>
        <taxon>Treponemataceae</taxon>
        <taxon>Treponema</taxon>
    </lineage>
</organism>
<dbReference type="InterPro" id="IPR036086">
    <property type="entry name" value="ParB/Sulfiredoxin_sf"/>
</dbReference>
<dbReference type="AlphaFoldDB" id="A0A1I3K761"/>
<dbReference type="Proteomes" id="UP000182737">
    <property type="component" value="Unassembled WGS sequence"/>
</dbReference>
<dbReference type="SUPFAM" id="SSF110849">
    <property type="entry name" value="ParB/Sulfiredoxin"/>
    <property type="match status" value="1"/>
</dbReference>
<protein>
    <recommendedName>
        <fullName evidence="3">Chromosome partitioning protein, ParB family</fullName>
    </recommendedName>
</protein>
<evidence type="ECO:0000313" key="1">
    <source>
        <dbReference type="EMBL" id="SFI68140.1"/>
    </source>
</evidence>
<keyword evidence="2" id="KW-1185">Reference proteome</keyword>
<accession>A0A1I3K761</accession>
<dbReference type="EMBL" id="FORI01000004">
    <property type="protein sequence ID" value="SFI68140.1"/>
    <property type="molecule type" value="Genomic_DNA"/>
</dbReference>